<feature type="domain" description="Ysc84 actin-binding" evidence="1">
    <location>
        <begin position="348"/>
        <end position="473"/>
    </location>
</feature>
<comment type="caution">
    <text evidence="2">The sequence shown here is derived from an EMBL/GenBank/DDBJ whole genome shotgun (WGS) entry which is preliminary data.</text>
</comment>
<evidence type="ECO:0000259" key="1">
    <source>
        <dbReference type="Pfam" id="PF04366"/>
    </source>
</evidence>
<dbReference type="GO" id="GO:0035091">
    <property type="term" value="F:phosphatidylinositol binding"/>
    <property type="evidence" value="ECO:0007669"/>
    <property type="project" value="TreeGrafter"/>
</dbReference>
<sequence>MGFDALKKEVSQAYVVLTHGVPAEHVGGNAKPVKVPEKYFHDCYGVVIFVEHELALVVGAAYGSGLIIKKINKGTPQESWSAPVPFTITGAKVGASAGYAKSEFILFLTTPEQMASFEKHAQLDLTASATGTADADAQFTDGMAGRMDVEIAAGGVGESLKKGVLFGNSSGAMISAAVGTSVLVRDHEKTERAYGKGATAEKILNGEVGLDVAYADPTMAAVYNQMGSFQVSTNLIPNTCLRGGTNLFLPTAEESRHAKMGFEQALGAQVQLTKKVLAHGVHTDAGTSTRAHVPEKYFHDCCGVVVVTQHAVALVVGGVHGSGLVMKKLNKGSPLETWSAPVPFTITGAQFGVSIGWAKTEFILFLTSHDQVEAFEHHAQVDLTTSAVGAADTRDHAAGGVASRVDVMIAGKGTNSRGRAGVSSTGAVFANASGAMLSAAIGGSVLALDTERLHSAYGANATAKSVLNGHVGMEAAHGDNEMKDIYKLLG</sequence>
<feature type="domain" description="Ysc84 actin-binding" evidence="1">
    <location>
        <begin position="90"/>
        <end position="209"/>
    </location>
</feature>
<reference evidence="3" key="1">
    <citation type="journal article" date="2019" name="Nat. Commun.">
        <title>Expansion of phycobilisome linker gene families in mesophilic red algae.</title>
        <authorList>
            <person name="Lee J."/>
            <person name="Kim D."/>
            <person name="Bhattacharya D."/>
            <person name="Yoon H.S."/>
        </authorList>
    </citation>
    <scope>NUCLEOTIDE SEQUENCE [LARGE SCALE GENOMIC DNA]</scope>
    <source>
        <strain evidence="3">CCMP 1328</strain>
    </source>
</reference>
<dbReference type="InterPro" id="IPR051702">
    <property type="entry name" value="SH3_domain_YSC84-like"/>
</dbReference>
<dbReference type="OrthoDB" id="443981at2759"/>
<dbReference type="EMBL" id="VRMN01000010">
    <property type="protein sequence ID" value="KAA8492309.1"/>
    <property type="molecule type" value="Genomic_DNA"/>
</dbReference>
<protein>
    <submittedName>
        <fullName evidence="2">SH3 domain-containing protein</fullName>
    </submittedName>
</protein>
<dbReference type="InterPro" id="IPR007461">
    <property type="entry name" value="Ysc84_actin-binding"/>
</dbReference>
<dbReference type="Pfam" id="PF04366">
    <property type="entry name" value="Ysc84"/>
    <property type="match status" value="2"/>
</dbReference>
<dbReference type="PANTHER" id="PTHR15629">
    <property type="entry name" value="SH3YL1 PROTEIN"/>
    <property type="match status" value="1"/>
</dbReference>
<dbReference type="Proteomes" id="UP000324585">
    <property type="component" value="Unassembled WGS sequence"/>
</dbReference>
<dbReference type="CDD" id="cd11524">
    <property type="entry name" value="SYLF"/>
    <property type="match status" value="1"/>
</dbReference>
<dbReference type="PANTHER" id="PTHR15629:SF2">
    <property type="entry name" value="SH3 DOMAIN-CONTAINING YSC84-LIKE PROTEIN 1"/>
    <property type="match status" value="1"/>
</dbReference>
<gene>
    <name evidence="2" type="ORF">FVE85_3747</name>
</gene>
<evidence type="ECO:0000313" key="2">
    <source>
        <dbReference type="EMBL" id="KAA8492309.1"/>
    </source>
</evidence>
<dbReference type="AlphaFoldDB" id="A0A5J4YLF0"/>
<name>A0A5J4YLF0_PORPP</name>
<keyword evidence="3" id="KW-1185">Reference proteome</keyword>
<evidence type="ECO:0000313" key="3">
    <source>
        <dbReference type="Proteomes" id="UP000324585"/>
    </source>
</evidence>
<proteinExistence type="predicted"/>
<organism evidence="2 3">
    <name type="scientific">Porphyridium purpureum</name>
    <name type="common">Red alga</name>
    <name type="synonym">Porphyridium cruentum</name>
    <dbReference type="NCBI Taxonomy" id="35688"/>
    <lineage>
        <taxon>Eukaryota</taxon>
        <taxon>Rhodophyta</taxon>
        <taxon>Bangiophyceae</taxon>
        <taxon>Porphyridiales</taxon>
        <taxon>Porphyridiaceae</taxon>
        <taxon>Porphyridium</taxon>
    </lineage>
</organism>
<accession>A0A5J4YLF0</accession>